<name>A0A565BVK1_9BRAS</name>
<proteinExistence type="predicted"/>
<evidence type="ECO:0000256" key="1">
    <source>
        <dbReference type="SAM" id="Phobius"/>
    </source>
</evidence>
<protein>
    <submittedName>
        <fullName evidence="2">Uncharacterized protein</fullName>
    </submittedName>
</protein>
<keyword evidence="1" id="KW-1133">Transmembrane helix</keyword>
<keyword evidence="1" id="KW-0472">Membrane</keyword>
<sequence length="166" mass="19034">MLLQVKQPPMSPYAGTTYNGSLLILSVIRGTDYNGIDIMILIYLPQRFLFRRSVLRLCNDCSSYIICGSHHVSVPSGLVKVFCLYGFIFIPALESNVRSRFLPFADEAHANSTPEKLSPMRLTLRQQVSYHRLTMLVLIIYLFIDSFSPFVYCRWGIAPEKQRSYV</sequence>
<keyword evidence="1" id="KW-0812">Transmembrane</keyword>
<keyword evidence="3" id="KW-1185">Reference proteome</keyword>
<dbReference type="EMBL" id="CABITT030000005">
    <property type="protein sequence ID" value="VVB05417.1"/>
    <property type="molecule type" value="Genomic_DNA"/>
</dbReference>
<reference evidence="2" key="1">
    <citation type="submission" date="2019-07" db="EMBL/GenBank/DDBJ databases">
        <authorList>
            <person name="Dittberner H."/>
        </authorList>
    </citation>
    <scope>NUCLEOTIDE SEQUENCE [LARGE SCALE GENOMIC DNA]</scope>
</reference>
<evidence type="ECO:0000313" key="3">
    <source>
        <dbReference type="Proteomes" id="UP000489600"/>
    </source>
</evidence>
<feature type="transmembrane region" description="Helical" evidence="1">
    <location>
        <begin position="133"/>
        <end position="157"/>
    </location>
</feature>
<organism evidence="2 3">
    <name type="scientific">Arabis nemorensis</name>
    <dbReference type="NCBI Taxonomy" id="586526"/>
    <lineage>
        <taxon>Eukaryota</taxon>
        <taxon>Viridiplantae</taxon>
        <taxon>Streptophyta</taxon>
        <taxon>Embryophyta</taxon>
        <taxon>Tracheophyta</taxon>
        <taxon>Spermatophyta</taxon>
        <taxon>Magnoliopsida</taxon>
        <taxon>eudicotyledons</taxon>
        <taxon>Gunneridae</taxon>
        <taxon>Pentapetalae</taxon>
        <taxon>rosids</taxon>
        <taxon>malvids</taxon>
        <taxon>Brassicales</taxon>
        <taxon>Brassicaceae</taxon>
        <taxon>Arabideae</taxon>
        <taxon>Arabis</taxon>
    </lineage>
</organism>
<evidence type="ECO:0000313" key="2">
    <source>
        <dbReference type="EMBL" id="VVB05417.1"/>
    </source>
</evidence>
<comment type="caution">
    <text evidence="2">The sequence shown here is derived from an EMBL/GenBank/DDBJ whole genome shotgun (WGS) entry which is preliminary data.</text>
</comment>
<dbReference type="AlphaFoldDB" id="A0A565BVK1"/>
<gene>
    <name evidence="2" type="ORF">ANE_LOCUS15861</name>
</gene>
<dbReference type="Proteomes" id="UP000489600">
    <property type="component" value="Unassembled WGS sequence"/>
</dbReference>
<accession>A0A565BVK1</accession>